<dbReference type="OrthoDB" id="282456at2157"/>
<evidence type="ECO:0000313" key="2">
    <source>
        <dbReference type="EMBL" id="SFR36578.1"/>
    </source>
</evidence>
<evidence type="ECO:0000313" key="3">
    <source>
        <dbReference type="Proteomes" id="UP000243250"/>
    </source>
</evidence>
<name>A0A1I6G304_9EURY</name>
<accession>A0A1I6G304</accession>
<dbReference type="RefSeq" id="WP_175501348.1">
    <property type="nucleotide sequence ID" value="NZ_FOYS01000001.1"/>
</dbReference>
<reference evidence="3" key="1">
    <citation type="submission" date="2016-10" db="EMBL/GenBank/DDBJ databases">
        <authorList>
            <person name="Varghese N."/>
            <person name="Submissions S."/>
        </authorList>
    </citation>
    <scope>NUCLEOTIDE SEQUENCE [LARGE SCALE GENOMIC DNA]</scope>
    <source>
        <strain evidence="3">CGMCC 1.8711</strain>
    </source>
</reference>
<evidence type="ECO:0000256" key="1">
    <source>
        <dbReference type="SAM" id="MobiDB-lite"/>
    </source>
</evidence>
<sequence length="124" mass="12900">MGCDNEDSLTHEGETEASQTKDQSSDADATGKQALGTLGSGSATEDEEQFLTIRSTGDGVATFEATVDGRIKSATDLDAILPGLGKSVEDAVSNEERQYILYGGLTNVRINGPAAAFLDGERVA</sequence>
<dbReference type="EMBL" id="FOYS01000001">
    <property type="protein sequence ID" value="SFR36578.1"/>
    <property type="molecule type" value="Genomic_DNA"/>
</dbReference>
<keyword evidence="3" id="KW-1185">Reference proteome</keyword>
<dbReference type="AlphaFoldDB" id="A0A1I6G304"/>
<gene>
    <name evidence="2" type="ORF">SAMN04488124_0789</name>
</gene>
<proteinExistence type="predicted"/>
<protein>
    <submittedName>
        <fullName evidence="2">Uncharacterized protein</fullName>
    </submittedName>
</protein>
<dbReference type="Proteomes" id="UP000243250">
    <property type="component" value="Unassembled WGS sequence"/>
</dbReference>
<dbReference type="STRING" id="555875.SAMN04488124_0789"/>
<organism evidence="2 3">
    <name type="scientific">Halogeometricum limi</name>
    <dbReference type="NCBI Taxonomy" id="555875"/>
    <lineage>
        <taxon>Archaea</taxon>
        <taxon>Methanobacteriati</taxon>
        <taxon>Methanobacteriota</taxon>
        <taxon>Stenosarchaea group</taxon>
        <taxon>Halobacteria</taxon>
        <taxon>Halobacteriales</taxon>
        <taxon>Haloferacaceae</taxon>
        <taxon>Halogeometricum</taxon>
    </lineage>
</organism>
<feature type="region of interest" description="Disordered" evidence="1">
    <location>
        <begin position="1"/>
        <end position="48"/>
    </location>
</feature>